<sequence>VYGEGNAFFFEIASEEDDDIYWMIGTDALIIGTDSAEWVVSKEVNALNIGADRRSGHGSAFIQALMFQDAPIFAQGTLSKALREYAYLAQSSEMQSPDLTFAADHMLENGVTQIFVAKMPQPTLFAVTNGELACLLYNKQYGVVAWYHITTDGGTIESGCVVPGATDDEVYLSVNRAGGRVVEKFDLLWATTDVPLDSYVDVASIAGATQSGLDRFDGETVTIYNVTDDTVHTAAVAGGSLTYPAGDGTGDHVVIGMAFTCKGQTMRLSTTIARAGGVTARVLDSMPFKVGYEEATNLETAQRADGLAWSAAYTGDVQIPIQGTWDRAAWVWFIQDQPYRTTILMLIPEVDS</sequence>
<evidence type="ECO:0000313" key="1">
    <source>
        <dbReference type="EMBL" id="KKK61374.1"/>
    </source>
</evidence>
<feature type="non-terminal residue" evidence="1">
    <location>
        <position position="1"/>
    </location>
</feature>
<dbReference type="AlphaFoldDB" id="A0A0F8Z4R2"/>
<reference evidence="1" key="1">
    <citation type="journal article" date="2015" name="Nature">
        <title>Complex archaea that bridge the gap between prokaryotes and eukaryotes.</title>
        <authorList>
            <person name="Spang A."/>
            <person name="Saw J.H."/>
            <person name="Jorgensen S.L."/>
            <person name="Zaremba-Niedzwiedzka K."/>
            <person name="Martijn J."/>
            <person name="Lind A.E."/>
            <person name="van Eijk R."/>
            <person name="Schleper C."/>
            <person name="Guy L."/>
            <person name="Ettema T.J."/>
        </authorList>
    </citation>
    <scope>NUCLEOTIDE SEQUENCE</scope>
</reference>
<name>A0A0F8Z4R2_9ZZZZ</name>
<dbReference type="EMBL" id="LAZR01062508">
    <property type="protein sequence ID" value="KKK61374.1"/>
    <property type="molecule type" value="Genomic_DNA"/>
</dbReference>
<proteinExistence type="predicted"/>
<organism evidence="1">
    <name type="scientific">marine sediment metagenome</name>
    <dbReference type="NCBI Taxonomy" id="412755"/>
    <lineage>
        <taxon>unclassified sequences</taxon>
        <taxon>metagenomes</taxon>
        <taxon>ecological metagenomes</taxon>
    </lineage>
</organism>
<comment type="caution">
    <text evidence="1">The sequence shown here is derived from an EMBL/GenBank/DDBJ whole genome shotgun (WGS) entry which is preliminary data.</text>
</comment>
<accession>A0A0F8Z4R2</accession>
<gene>
    <name evidence="1" type="ORF">LCGC14_3014970</name>
</gene>
<protein>
    <submittedName>
        <fullName evidence="1">Uncharacterized protein</fullName>
    </submittedName>
</protein>